<reference evidence="3" key="1">
    <citation type="submission" date="2020-05" db="EMBL/GenBank/DDBJ databases">
        <authorList>
            <person name="Chiriac C."/>
            <person name="Salcher M."/>
            <person name="Ghai R."/>
            <person name="Kavagutti S V."/>
        </authorList>
    </citation>
    <scope>NUCLEOTIDE SEQUENCE</scope>
</reference>
<sequence length="318" mass="33793">MHILVTGCAGFIGSHTTERLLRDGHTVRGVDCFTDNYDPALKRASLRDATANPGFELIEADLVSADPHALLQGIDAVLHLAGQPGVRDSWASGFEIYVQRNITATQRLLEAAKSTNISRFAAASSSSVYGNAETYPTTELAVPQPVSPYGVTKLAAEHLCTLYAKNFGVPTVSLRYFTVYGPRQRPDMALRRMIDLSLAGKAFPLFGDGSVSRSFTYIDDVVEANLAALLSESPSGSVCNIANESTASMTELIALVGDALGQPVQLDQLPAAAGDAQRTGGSSALAAELLGWSPSTSLESGVLQMVTWSRDEAELAQR</sequence>
<dbReference type="AlphaFoldDB" id="A0A6J6CZT2"/>
<proteinExistence type="inferred from homology"/>
<evidence type="ECO:0000259" key="2">
    <source>
        <dbReference type="Pfam" id="PF01370"/>
    </source>
</evidence>
<dbReference type="Pfam" id="PF01370">
    <property type="entry name" value="Epimerase"/>
    <property type="match status" value="1"/>
</dbReference>
<feature type="domain" description="NAD-dependent epimerase/dehydratase" evidence="2">
    <location>
        <begin position="3"/>
        <end position="242"/>
    </location>
</feature>
<comment type="similarity">
    <text evidence="1">Belongs to the NAD(P)-dependent epimerase/dehydratase family.</text>
</comment>
<evidence type="ECO:0000313" key="3">
    <source>
        <dbReference type="EMBL" id="CAB4557002.1"/>
    </source>
</evidence>
<evidence type="ECO:0000256" key="1">
    <source>
        <dbReference type="ARBA" id="ARBA00007637"/>
    </source>
</evidence>
<gene>
    <name evidence="3" type="ORF">UFOPK1358_01980</name>
</gene>
<dbReference type="PRINTS" id="PR01713">
    <property type="entry name" value="NUCEPIMERASE"/>
</dbReference>
<organism evidence="3">
    <name type="scientific">freshwater metagenome</name>
    <dbReference type="NCBI Taxonomy" id="449393"/>
    <lineage>
        <taxon>unclassified sequences</taxon>
        <taxon>metagenomes</taxon>
        <taxon>ecological metagenomes</taxon>
    </lineage>
</organism>
<dbReference type="InterPro" id="IPR036291">
    <property type="entry name" value="NAD(P)-bd_dom_sf"/>
</dbReference>
<dbReference type="EMBL" id="CAEZSF010000285">
    <property type="protein sequence ID" value="CAB4557002.1"/>
    <property type="molecule type" value="Genomic_DNA"/>
</dbReference>
<dbReference type="Gene3D" id="3.40.50.720">
    <property type="entry name" value="NAD(P)-binding Rossmann-like Domain"/>
    <property type="match status" value="1"/>
</dbReference>
<protein>
    <submittedName>
        <fullName evidence="3">Unannotated protein</fullName>
    </submittedName>
</protein>
<name>A0A6J6CZT2_9ZZZZ</name>
<dbReference type="PANTHER" id="PTHR43000">
    <property type="entry name" value="DTDP-D-GLUCOSE 4,6-DEHYDRATASE-RELATED"/>
    <property type="match status" value="1"/>
</dbReference>
<dbReference type="SUPFAM" id="SSF51735">
    <property type="entry name" value="NAD(P)-binding Rossmann-fold domains"/>
    <property type="match status" value="1"/>
</dbReference>
<accession>A0A6J6CZT2</accession>
<dbReference type="InterPro" id="IPR001509">
    <property type="entry name" value="Epimerase_deHydtase"/>
</dbReference>